<dbReference type="PANTHER" id="PTHR48016:SF32">
    <property type="entry name" value="MITOGEN-ACTIVATED PROTEIN KINASE KINASE KINASE 4"/>
    <property type="match status" value="1"/>
</dbReference>
<gene>
    <name evidence="11" type="primary">SSK2</name>
    <name evidence="11" type="ORF">HDU87_005989</name>
</gene>
<keyword evidence="5 11" id="KW-0418">Kinase</keyword>
<keyword evidence="2" id="KW-0723">Serine/threonine-protein kinase</keyword>
<dbReference type="PANTHER" id="PTHR48016">
    <property type="entry name" value="MAP KINASE KINASE KINASE SSK2-RELATED-RELATED"/>
    <property type="match status" value="1"/>
</dbReference>
<dbReference type="Pfam" id="PF00533">
    <property type="entry name" value="BRCT"/>
    <property type="match status" value="1"/>
</dbReference>
<dbReference type="InterPro" id="IPR001357">
    <property type="entry name" value="BRCT_dom"/>
</dbReference>
<keyword evidence="6 7" id="KW-0067">ATP-binding</keyword>
<feature type="domain" description="BRCT" evidence="10">
    <location>
        <begin position="38"/>
        <end position="145"/>
    </location>
</feature>
<name>A0AAD5TQQ6_9FUNG</name>
<proteinExistence type="inferred from homology"/>
<feature type="region of interest" description="Disordered" evidence="8">
    <location>
        <begin position="1"/>
        <end position="25"/>
    </location>
</feature>
<feature type="region of interest" description="Disordered" evidence="8">
    <location>
        <begin position="1245"/>
        <end position="1271"/>
    </location>
</feature>
<dbReference type="InterPro" id="IPR036420">
    <property type="entry name" value="BRCT_dom_sf"/>
</dbReference>
<evidence type="ECO:0000259" key="9">
    <source>
        <dbReference type="PROSITE" id="PS50011"/>
    </source>
</evidence>
<keyword evidence="3" id="KW-0808">Transferase</keyword>
<comment type="caution">
    <text evidence="11">The sequence shown here is derived from an EMBL/GenBank/DDBJ whole genome shotgun (WGS) entry which is preliminary data.</text>
</comment>
<feature type="compositionally biased region" description="Basic and acidic residues" evidence="8">
    <location>
        <begin position="1297"/>
        <end position="1306"/>
    </location>
</feature>
<keyword evidence="4 7" id="KW-0547">Nucleotide-binding</keyword>
<evidence type="ECO:0000313" key="11">
    <source>
        <dbReference type="EMBL" id="KAJ3183873.1"/>
    </source>
</evidence>
<evidence type="ECO:0000256" key="7">
    <source>
        <dbReference type="PROSITE-ProRule" id="PRU10141"/>
    </source>
</evidence>
<dbReference type="PROSITE" id="PS00107">
    <property type="entry name" value="PROTEIN_KINASE_ATP"/>
    <property type="match status" value="1"/>
</dbReference>
<dbReference type="SMART" id="SM00220">
    <property type="entry name" value="S_TKc"/>
    <property type="match status" value="1"/>
</dbReference>
<feature type="domain" description="Protein kinase" evidence="9">
    <location>
        <begin position="1467"/>
        <end position="1590"/>
    </location>
</feature>
<dbReference type="Gene3D" id="3.40.50.10190">
    <property type="entry name" value="BRCT domain"/>
    <property type="match status" value="1"/>
</dbReference>
<evidence type="ECO:0000313" key="12">
    <source>
        <dbReference type="Proteomes" id="UP001212152"/>
    </source>
</evidence>
<feature type="region of interest" description="Disordered" evidence="8">
    <location>
        <begin position="159"/>
        <end position="200"/>
    </location>
</feature>
<dbReference type="EMBL" id="JADGJQ010000005">
    <property type="protein sequence ID" value="KAJ3183873.1"/>
    <property type="molecule type" value="Genomic_DNA"/>
</dbReference>
<evidence type="ECO:0000256" key="3">
    <source>
        <dbReference type="ARBA" id="ARBA00022679"/>
    </source>
</evidence>
<feature type="compositionally biased region" description="Low complexity" evidence="8">
    <location>
        <begin position="1351"/>
        <end position="1361"/>
    </location>
</feature>
<dbReference type="SUPFAM" id="SSF52113">
    <property type="entry name" value="BRCT domain"/>
    <property type="match status" value="1"/>
</dbReference>
<evidence type="ECO:0000256" key="2">
    <source>
        <dbReference type="ARBA" id="ARBA00022527"/>
    </source>
</evidence>
<dbReference type="Pfam" id="PF00069">
    <property type="entry name" value="Pkinase"/>
    <property type="match status" value="1"/>
</dbReference>
<evidence type="ECO:0000259" key="10">
    <source>
        <dbReference type="PROSITE" id="PS50172"/>
    </source>
</evidence>
<protein>
    <submittedName>
        <fullName evidence="11">Suppressor of Sensor Kinase (SLN1)</fullName>
    </submittedName>
</protein>
<dbReference type="PROSITE" id="PS50172">
    <property type="entry name" value="BRCT"/>
    <property type="match status" value="1"/>
</dbReference>
<dbReference type="GO" id="GO:0038066">
    <property type="term" value="P:p38MAPK cascade"/>
    <property type="evidence" value="ECO:0007669"/>
    <property type="project" value="TreeGrafter"/>
</dbReference>
<evidence type="ECO:0000256" key="8">
    <source>
        <dbReference type="SAM" id="MobiDB-lite"/>
    </source>
</evidence>
<dbReference type="Proteomes" id="UP001212152">
    <property type="component" value="Unassembled WGS sequence"/>
</dbReference>
<feature type="compositionally biased region" description="Low complexity" evidence="8">
    <location>
        <begin position="302"/>
        <end position="314"/>
    </location>
</feature>
<dbReference type="PROSITE" id="PS50011">
    <property type="entry name" value="PROTEIN_KINASE_DOM"/>
    <property type="match status" value="1"/>
</dbReference>
<evidence type="ECO:0000256" key="5">
    <source>
        <dbReference type="ARBA" id="ARBA00022777"/>
    </source>
</evidence>
<dbReference type="SUPFAM" id="SSF56112">
    <property type="entry name" value="Protein kinase-like (PK-like)"/>
    <property type="match status" value="1"/>
</dbReference>
<accession>A0AAD5TQQ6</accession>
<evidence type="ECO:0000256" key="4">
    <source>
        <dbReference type="ARBA" id="ARBA00022741"/>
    </source>
</evidence>
<feature type="compositionally biased region" description="Low complexity" evidence="8">
    <location>
        <begin position="362"/>
        <end position="373"/>
    </location>
</feature>
<feature type="region of interest" description="Disordered" evidence="8">
    <location>
        <begin position="302"/>
        <end position="435"/>
    </location>
</feature>
<evidence type="ECO:0000256" key="6">
    <source>
        <dbReference type="ARBA" id="ARBA00022840"/>
    </source>
</evidence>
<dbReference type="InterPro" id="IPR017441">
    <property type="entry name" value="Protein_kinase_ATP_BS"/>
</dbReference>
<organism evidence="11 12">
    <name type="scientific">Geranomyces variabilis</name>
    <dbReference type="NCBI Taxonomy" id="109894"/>
    <lineage>
        <taxon>Eukaryota</taxon>
        <taxon>Fungi</taxon>
        <taxon>Fungi incertae sedis</taxon>
        <taxon>Chytridiomycota</taxon>
        <taxon>Chytridiomycota incertae sedis</taxon>
        <taxon>Chytridiomycetes</taxon>
        <taxon>Spizellomycetales</taxon>
        <taxon>Powellomycetaceae</taxon>
        <taxon>Geranomyces</taxon>
    </lineage>
</organism>
<feature type="compositionally biased region" description="Polar residues" evidence="8">
    <location>
        <begin position="1371"/>
        <end position="1389"/>
    </location>
</feature>
<dbReference type="InterPro" id="IPR011009">
    <property type="entry name" value="Kinase-like_dom_sf"/>
</dbReference>
<reference evidence="11" key="1">
    <citation type="submission" date="2020-05" db="EMBL/GenBank/DDBJ databases">
        <title>Phylogenomic resolution of chytrid fungi.</title>
        <authorList>
            <person name="Stajich J.E."/>
            <person name="Amses K."/>
            <person name="Simmons R."/>
            <person name="Seto K."/>
            <person name="Myers J."/>
            <person name="Bonds A."/>
            <person name="Quandt C.A."/>
            <person name="Barry K."/>
            <person name="Liu P."/>
            <person name="Grigoriev I."/>
            <person name="Longcore J.E."/>
            <person name="James T.Y."/>
        </authorList>
    </citation>
    <scope>NUCLEOTIDE SEQUENCE</scope>
    <source>
        <strain evidence="11">JEL0379</strain>
    </source>
</reference>
<feature type="compositionally biased region" description="Basic and acidic residues" evidence="8">
    <location>
        <begin position="332"/>
        <end position="344"/>
    </location>
</feature>
<dbReference type="InterPro" id="IPR045801">
    <property type="entry name" value="MEKK4_N"/>
</dbReference>
<feature type="region of interest" description="Disordered" evidence="8">
    <location>
        <begin position="1290"/>
        <end position="1408"/>
    </location>
</feature>
<dbReference type="Pfam" id="PF19431">
    <property type="entry name" value="MEKK4_N"/>
    <property type="match status" value="1"/>
</dbReference>
<keyword evidence="12" id="KW-1185">Reference proteome</keyword>
<dbReference type="Gene3D" id="1.10.510.10">
    <property type="entry name" value="Transferase(Phosphotransferase) domain 1"/>
    <property type="match status" value="1"/>
</dbReference>
<feature type="compositionally biased region" description="Basic and acidic residues" evidence="8">
    <location>
        <begin position="176"/>
        <end position="191"/>
    </location>
</feature>
<dbReference type="InterPro" id="IPR050538">
    <property type="entry name" value="MAP_kinase_kinase_kinase"/>
</dbReference>
<dbReference type="GO" id="GO:0005524">
    <property type="term" value="F:ATP binding"/>
    <property type="evidence" value="ECO:0007669"/>
    <property type="project" value="UniProtKB-UniRule"/>
</dbReference>
<dbReference type="InterPro" id="IPR000719">
    <property type="entry name" value="Prot_kinase_dom"/>
</dbReference>
<sequence>MSQGITQPSEDEEYTHLYDENNPNEYRAVRPPFSRSSSQSALFAKQSFCFSFGQSADGADLKSAIEMHGGSCSTARVLTDDTTHVLVNHATDMSAIIHNLQSSENALMSELIENALVRHTPVVTDTYIWQCIFQKQLLDPTGFEVVRLDEQGQYVIPKERPNLRRAASEPSNNDIEFSRPTKREARPDIRTASRPSIKRFHTYHATGQLEGQDAEEAEKPLVVPRRPSIAPTPPELVSHVTADSMDSPGVEIPEPQLIPRISVHEPTASNKVYVYASPRPNKASLKPGVNQIVGAKKAVMFSGSDSGSDNQSGSTLSTPRKVPNAPTHKRSLVIEKGADGRLDQPTDAPMVGADHSDNSIFTDDTTSKKSSSSNDESGTRMKSAMKSTGKPTPETRKRNPPPVPMRPTLDRRVTPLQLTRRHSGPKTPIDDDFRADASPMNKERAQWQTMLASVLTGEVIRSEKRRITGTLTQKQQLDQQYQIWLGIRAYLRGRSVPEERQRIDERRVDAEAAIDEILKFEIQSELEKSPYEQVVDILAKVDRIEMLYPTRKALVLDKPLYAGLPFQHKVEALNSWMTVSNSLRSQLTVLKNWVGSEDLLISRSQHPLSPDKRIDTTFIERILKETGIARTFEIQIMSFLRGLLAKCKASMIDNALAFKKMQLPTYINELQQLASFPSNLMEEILKVQLETHTEKLAKHSGVMLDQVIEGFGISLSLAIRIKHECQELDTQADGWSIVNSLSPSYDVILLKSLKCYFTLLNWRLKSTTDTVFFKEAEMLANEWTFMSSICFYIDGGDVETAVQFCELEAELLRKVLVYLEGGIKGVGEPMGDGGTVMGGNNLVRWYARVLDNVRSRARKLLKFQKTLTKEFENCAEYSLSDPFPVLLRNLLHSGYSLVRTDGYANQGLYIFASPSLNNRPDSVAKLLRACFAKYDNFQSSIDNGYILLLSSKDRMRGTAGMTWQGRSVQVRIGKNPRPIDLKPDRVRLVADTSERLVLCKSIFEENINCGVTVVKANRAHVEPVHQALKKAKRTLVQLTEGVIASVKKVREALNRVTAGGGSPAAGGLNAWYAASGANSAAGSSTSLATSIGGGSPASANSAETILSAADLIADMFSFASDFSWRALKYVGTGKKNRRMMKRLVGLSVEWVDFCASDVSTMAVATNSMQQKAFKWNLMALEFAMTATSGGMIYMLQESDFVELRKGVARCMRVLIRGFEQGGGTGLAGMGAGNVEEMVGAMLSANRSSSKLAAPTPTPTAPNDAQKPKSVAAAPNRALLDAPPATEISALKSASDTDSDHETDEPVPKPAGEDETPAQADGGSTPKAVPITTVTPAADDPVKTPERPPPAAAASASTPKTKLGVPGEREQTSPLSSKSQSPGGSKTSIAGSPVPPGPSSRGSGGYHGDTFLQRKQKSWLNAIEQLEEERYSRAQANRLVGKVLDSRNVVDRNLSFLASTSSSISLRWQQGKFLGGGSFGSVYMAINLETADLMAVKEIRFTDVTSLDALQRSIKDEMNVLQLLHHPNIIEYYGVEVHRDKLYIFMEYCPHSVANLLEHGGRFGAEQVTKVYSKQMLRGLEYLHEKGIVHR</sequence>
<dbReference type="GO" id="GO:0004674">
    <property type="term" value="F:protein serine/threonine kinase activity"/>
    <property type="evidence" value="ECO:0007669"/>
    <property type="project" value="UniProtKB-KW"/>
</dbReference>
<feature type="binding site" evidence="7">
    <location>
        <position position="1496"/>
    </location>
    <ligand>
        <name>ATP</name>
        <dbReference type="ChEBI" id="CHEBI:30616"/>
    </ligand>
</feature>
<comment type="similarity">
    <text evidence="1">Belongs to the protein kinase superfamily. STE Ser/Thr protein kinase family. MAP kinase kinase kinase subfamily.</text>
</comment>
<evidence type="ECO:0000256" key="1">
    <source>
        <dbReference type="ARBA" id="ARBA00006529"/>
    </source>
</evidence>